<dbReference type="EMBL" id="QXHA01000641">
    <property type="protein sequence ID" value="RIB42010.1"/>
    <property type="molecule type" value="Genomic_DNA"/>
</dbReference>
<evidence type="ECO:0000313" key="8">
    <source>
        <dbReference type="Proteomes" id="UP000382540"/>
    </source>
</evidence>
<evidence type="ECO:0000313" key="6">
    <source>
        <dbReference type="Proteomes" id="UP000284508"/>
    </source>
</evidence>
<proteinExistence type="predicted"/>
<evidence type="ECO:0000313" key="2">
    <source>
        <dbReference type="EMBL" id="EAC1534917.1"/>
    </source>
</evidence>
<dbReference type="AlphaFoldDB" id="A0A0A2RHB5"/>
<reference evidence="5 7" key="3">
    <citation type="submission" date="2019-02" db="EMBL/GenBank/DDBJ databases">
        <authorList>
            <person name="Slukin P."/>
            <person name="Fursova N."/>
            <person name="Ermolenko Z."/>
            <person name="Mayskaya N."/>
            <person name="Kislichkina A."/>
            <person name="Mukhina T."/>
            <person name="Sizova A."/>
            <person name="Bogun A."/>
        </authorList>
    </citation>
    <scope>NUCLEOTIDE SEQUENCE [LARGE SCALE GENOMIC DNA]</scope>
    <source>
        <strain evidence="5">SCPM-O-B-8431</strain>
        <strain evidence="7">SCPM-O-B-8431(U15)</strain>
    </source>
</reference>
<evidence type="ECO:0000313" key="4">
    <source>
        <dbReference type="EMBL" id="RIB42010.1"/>
    </source>
</evidence>
<feature type="region of interest" description="Disordered" evidence="1">
    <location>
        <begin position="1"/>
        <end position="22"/>
    </location>
</feature>
<dbReference type="Proteomes" id="UP000382540">
    <property type="component" value="Unassembled WGS sequence"/>
</dbReference>
<dbReference type="EMBL" id="VLTB01000543">
    <property type="protein sequence ID" value="NDR95532.1"/>
    <property type="molecule type" value="Genomic_DNA"/>
</dbReference>
<reference evidence="3 9" key="4">
    <citation type="journal article" date="2020" name="Int. J. Nanomedicine">
        <title>Consequences Of Long-Term Bacteria's Exposure To Silver Nanoformulations With Different PhysicoChemical Properties.</title>
        <authorList>
            <person name="Kedziora A."/>
            <person name="Wernecki M."/>
            <person name="Korzekwa K."/>
            <person name="Speruda M."/>
            <person name="Gerasymchuk Y."/>
            <person name="Lukowiak A."/>
            <person name="Bugla-Ploskonska G."/>
        </authorList>
    </citation>
    <scope>NUCLEOTIDE SEQUENCE [LARGE SCALE GENOMIC DNA]</scope>
    <source>
        <strain evidence="3 9">ATCC 11230</strain>
    </source>
</reference>
<protein>
    <submittedName>
        <fullName evidence="2">Uncharacterized protein</fullName>
    </submittedName>
</protein>
<dbReference type="Proteomes" id="UP000471490">
    <property type="component" value="Unassembled WGS sequence"/>
</dbReference>
<evidence type="ECO:0000313" key="9">
    <source>
        <dbReference type="Proteomes" id="UP000471490"/>
    </source>
</evidence>
<dbReference type="Proteomes" id="UP000284508">
    <property type="component" value="Unassembled WGS sequence"/>
</dbReference>
<name>A0A0A2RHB5_ECOLX</name>
<reference evidence="2 8" key="2">
    <citation type="submission" date="2018-10" db="EMBL/GenBank/DDBJ databases">
        <authorList>
            <consortium name="NARMS: The National Antimicrobial Resistance Monitoring System"/>
        </authorList>
    </citation>
    <scope>NUCLEOTIDE SEQUENCE [LARGE SCALE GENOMIC DNA]</scope>
    <source>
        <strain evidence="2 8">CVM N17EC1330</strain>
    </source>
</reference>
<comment type="caution">
    <text evidence="2">The sequence shown here is derived from an EMBL/GenBank/DDBJ whole genome shotgun (WGS) entry which is preliminary data.</text>
</comment>
<evidence type="ECO:0000313" key="7">
    <source>
        <dbReference type="Proteomes" id="UP000291778"/>
    </source>
</evidence>
<dbReference type="EMBL" id="AAAGZE010000098">
    <property type="protein sequence ID" value="EAC1534917.1"/>
    <property type="molecule type" value="Genomic_DNA"/>
</dbReference>
<evidence type="ECO:0000313" key="3">
    <source>
        <dbReference type="EMBL" id="NDR95532.1"/>
    </source>
</evidence>
<reference evidence="4 6" key="1">
    <citation type="journal article" date="2018" name="BMC Microbiol.">
        <title>Genome sequencing of strains of the most prevalent clonal group of O1:K1:H7 Escherichia coli that causes neonatal meningitis in France.</title>
        <authorList>
            <person name="Geslain G."/>
            <person name="Birgy A."/>
            <person name="Adiba S."/>
            <person name="Magnan M."/>
            <person name="Courroux C."/>
            <person name="Levy C."/>
            <person name="Cohen R."/>
            <person name="Bidet P."/>
            <person name="Bonacorsi S."/>
        </authorList>
    </citation>
    <scope>NUCLEOTIDE SEQUENCE [LARGE SCALE GENOMIC DNA]</scope>
    <source>
        <strain evidence="4 6">S308</strain>
    </source>
</reference>
<dbReference type="EMBL" id="SERV01000030">
    <property type="protein sequence ID" value="RYL77002.1"/>
    <property type="molecule type" value="Genomic_DNA"/>
</dbReference>
<accession>A0A0A2RHB5</accession>
<evidence type="ECO:0000256" key="1">
    <source>
        <dbReference type="SAM" id="MobiDB-lite"/>
    </source>
</evidence>
<organism evidence="2 8">
    <name type="scientific">Escherichia coli</name>
    <dbReference type="NCBI Taxonomy" id="562"/>
    <lineage>
        <taxon>Bacteria</taxon>
        <taxon>Pseudomonadati</taxon>
        <taxon>Pseudomonadota</taxon>
        <taxon>Gammaproteobacteria</taxon>
        <taxon>Enterobacterales</taxon>
        <taxon>Enterobacteriaceae</taxon>
        <taxon>Escherichia</taxon>
    </lineage>
</organism>
<gene>
    <name evidence="4" type="ORF">D3C88_10290</name>
    <name evidence="2" type="ORF">D9J61_23315</name>
    <name evidence="5" type="ORF">EWK56_25905</name>
    <name evidence="3" type="ORF">FPI65_30960</name>
</gene>
<sequence>MPHTVHYPEQPSQGHVTPPPSRDAPVRFVLCCVAKTDNIRIYLVFHDEFTQRLIEEGKMVSKSKAHCRRMLQALQQTRAGIFDQLENCQHTLPEYIAISSETSATLIHRVPPEKKKK</sequence>
<evidence type="ECO:0000313" key="5">
    <source>
        <dbReference type="EMBL" id="RYL77002.1"/>
    </source>
</evidence>
<dbReference type="Proteomes" id="UP000291778">
    <property type="component" value="Unassembled WGS sequence"/>
</dbReference>